<evidence type="ECO:0000313" key="3">
    <source>
        <dbReference type="EMBL" id="KQK21356.1"/>
    </source>
</evidence>
<dbReference type="FunFam" id="3.30.200.20:FF:000618">
    <property type="entry name" value="Serine/threonine-protein kinase CTR1"/>
    <property type="match status" value="1"/>
</dbReference>
<dbReference type="GO" id="GO:0007165">
    <property type="term" value="P:signal transduction"/>
    <property type="evidence" value="ECO:0000318"/>
    <property type="project" value="GO_Central"/>
</dbReference>
<dbReference type="FunCoup" id="I1H4R2">
    <property type="interactions" value="514"/>
</dbReference>
<dbReference type="InterPro" id="IPR008271">
    <property type="entry name" value="Ser/Thr_kinase_AS"/>
</dbReference>
<dbReference type="RefSeq" id="XP_024313430.1">
    <property type="nucleotide sequence ID" value="XM_024457662.1"/>
</dbReference>
<dbReference type="KEGG" id="bdi:100840245"/>
<feature type="region of interest" description="Disordered" evidence="1">
    <location>
        <begin position="462"/>
        <end position="527"/>
    </location>
</feature>
<organism evidence="4">
    <name type="scientific">Brachypodium distachyon</name>
    <name type="common">Purple false brome</name>
    <name type="synonym">Trachynia distachya</name>
    <dbReference type="NCBI Taxonomy" id="15368"/>
    <lineage>
        <taxon>Eukaryota</taxon>
        <taxon>Viridiplantae</taxon>
        <taxon>Streptophyta</taxon>
        <taxon>Embryophyta</taxon>
        <taxon>Tracheophyta</taxon>
        <taxon>Spermatophyta</taxon>
        <taxon>Magnoliopsida</taxon>
        <taxon>Liliopsida</taxon>
        <taxon>Poales</taxon>
        <taxon>Poaceae</taxon>
        <taxon>BOP clade</taxon>
        <taxon>Pooideae</taxon>
        <taxon>Stipodae</taxon>
        <taxon>Brachypodieae</taxon>
        <taxon>Brachypodium</taxon>
    </lineage>
</organism>
<dbReference type="SMART" id="SM00666">
    <property type="entry name" value="PB1"/>
    <property type="match status" value="1"/>
</dbReference>
<feature type="domain" description="Protein kinase" evidence="2">
    <location>
        <begin position="550"/>
        <end position="817"/>
    </location>
</feature>
<reference evidence="3" key="2">
    <citation type="submission" date="2017-06" db="EMBL/GenBank/DDBJ databases">
        <title>WGS assembly of Brachypodium distachyon.</title>
        <authorList>
            <consortium name="The International Brachypodium Initiative"/>
            <person name="Lucas S."/>
            <person name="Harmon-Smith M."/>
            <person name="Lail K."/>
            <person name="Tice H."/>
            <person name="Grimwood J."/>
            <person name="Bruce D."/>
            <person name="Barry K."/>
            <person name="Shu S."/>
            <person name="Lindquist E."/>
            <person name="Wang M."/>
            <person name="Pitluck S."/>
            <person name="Vogel J.P."/>
            <person name="Garvin D.F."/>
            <person name="Mockler T.C."/>
            <person name="Schmutz J."/>
            <person name="Rokhsar D."/>
            <person name="Bevan M.W."/>
        </authorList>
    </citation>
    <scope>NUCLEOTIDE SEQUENCE</scope>
    <source>
        <strain evidence="3">Bd21</strain>
    </source>
</reference>
<dbReference type="SUPFAM" id="SSF54277">
    <property type="entry name" value="CAD &amp; PB1 domains"/>
    <property type="match status" value="1"/>
</dbReference>
<dbReference type="RefSeq" id="XP_024313429.1">
    <property type="nucleotide sequence ID" value="XM_024457661.1"/>
</dbReference>
<dbReference type="Pfam" id="PF00564">
    <property type="entry name" value="PB1"/>
    <property type="match status" value="1"/>
</dbReference>
<dbReference type="Gene3D" id="3.30.200.20">
    <property type="entry name" value="Phosphorylase Kinase, domain 1"/>
    <property type="match status" value="1"/>
</dbReference>
<evidence type="ECO:0000313" key="4">
    <source>
        <dbReference type="EnsemblPlants" id="KQK21356"/>
    </source>
</evidence>
<dbReference type="OMA" id="PMRIKFI"/>
<reference evidence="3 4" key="1">
    <citation type="journal article" date="2010" name="Nature">
        <title>Genome sequencing and analysis of the model grass Brachypodium distachyon.</title>
        <authorList>
            <consortium name="International Brachypodium Initiative"/>
        </authorList>
    </citation>
    <scope>NUCLEOTIDE SEQUENCE [LARGE SCALE GENOMIC DNA]</scope>
    <source>
        <strain evidence="3 4">Bd21</strain>
    </source>
</reference>
<dbReference type="SUPFAM" id="SSF56112">
    <property type="entry name" value="Protein kinase-like (PK-like)"/>
    <property type="match status" value="1"/>
</dbReference>
<dbReference type="CDD" id="cd06410">
    <property type="entry name" value="PB1_UP2"/>
    <property type="match status" value="1"/>
</dbReference>
<dbReference type="PANTHER" id="PTHR23257">
    <property type="entry name" value="SERINE-THREONINE PROTEIN KINASE"/>
    <property type="match status" value="1"/>
</dbReference>
<dbReference type="InterPro" id="IPR001245">
    <property type="entry name" value="Ser-Thr/Tyr_kinase_cat_dom"/>
</dbReference>
<dbReference type="OrthoDB" id="4062651at2759"/>
<dbReference type="AlphaFoldDB" id="I1H4R2"/>
<dbReference type="Pfam" id="PF07714">
    <property type="entry name" value="PK_Tyr_Ser-Thr"/>
    <property type="match status" value="1"/>
</dbReference>
<sequence length="826" mass="91381">MDWIEQVNICDLIPPKNLPTPAPFSVISSTKGSCKRFPQDYDAGPMKIKLICNFGGRFLPRPSDGELRYIGGDRHLIKIRRDISWQELICKTTKLIRRAHTIKYHLPGEQVSMLISITSDDDLRHMVDECTVLERTKEMVTMYLFSGKDDERHVHFVVQSSSDVEKEAQFIALINGLVRPGNELRTQRMDRSSVQDLDQLMPGLSLLGLPTARTEEASMYIKSKPSQSITVPLKTASGQSEKRVANQDYRAQGNEGNMISAATNASKAYLGASVPCETTLRQQQGGGLSVSRHQQQSVTESSGKSHQATGAQETRSSPRNQLPTPSDNSSVKKTQPSDSNNRNPMPHTSPPVHFKKPASLSRGPQKTVNQQGSSDENKLKSRTHGTQEEDMFHSAEHPARKNSKVEICEPNHESGTPGCNLHYVEKSVVTNSILKQQPAVPCVFTALDTAINLQPNILARASSERIQERPSSPRPDENAPKITRFRSVGTDGVNPQTGIPSQEEDKDNNTSLPISEPEVLDTKGSEPRPANAVLVRDLISNVQIISNEDLEDLREMGSGAFGTVFHGKWRGTDVAIKRIKNSCFSHPSSQADKLITEFWREAAIISKLHHPNILALYGIVKNGPGGTLGTVTEFMVNGSLKKVLSRKDKYLDWRKRILVAMDAAIGMEYLHSKDIVHFDLKCDNLLVNIKDPSRPICKVADFGLSKMKQATLVSGGMRGTLPWMAPELLTMSGTKVSEKVDVYSFGVVMWEILTGEDPYDGMHYGGVIGGILSNTLRPPVPTSCKPEWRKLMEQCWSTEPGRRPSFSEVATGLRGMLQANKCESLC</sequence>
<dbReference type="EnsemblPlants" id="KQK21356">
    <property type="protein sequence ID" value="KQK21356"/>
    <property type="gene ID" value="BRADI_1g60340v3"/>
</dbReference>
<gene>
    <name evidence="4" type="primary">LOC100840245</name>
    <name evidence="3" type="ORF">BRADI_1g60340v3</name>
</gene>
<dbReference type="EMBL" id="CM000880">
    <property type="protein sequence ID" value="KQK21356.1"/>
    <property type="molecule type" value="Genomic_DNA"/>
</dbReference>
<proteinExistence type="predicted"/>
<dbReference type="GeneID" id="100840245"/>
<accession>I1H4R2</accession>
<reference evidence="4" key="3">
    <citation type="submission" date="2018-08" db="UniProtKB">
        <authorList>
            <consortium name="EnsemblPlants"/>
        </authorList>
    </citation>
    <scope>IDENTIFICATION</scope>
    <source>
        <strain evidence="4">cv. Bd21</strain>
    </source>
</reference>
<dbReference type="Gramene" id="KQK21356">
    <property type="protein sequence ID" value="KQK21356"/>
    <property type="gene ID" value="BRADI_1g60340v3"/>
</dbReference>
<dbReference type="CDD" id="cd13999">
    <property type="entry name" value="STKc_MAP3K-like"/>
    <property type="match status" value="1"/>
</dbReference>
<dbReference type="GO" id="GO:0005524">
    <property type="term" value="F:ATP binding"/>
    <property type="evidence" value="ECO:0007669"/>
    <property type="project" value="InterPro"/>
</dbReference>
<dbReference type="Proteomes" id="UP000008810">
    <property type="component" value="Chromosome 1"/>
</dbReference>
<dbReference type="InterPro" id="IPR000719">
    <property type="entry name" value="Prot_kinase_dom"/>
</dbReference>
<dbReference type="PROSITE" id="PS50011">
    <property type="entry name" value="PROTEIN_KINASE_DOM"/>
    <property type="match status" value="1"/>
</dbReference>
<name>I1H4R2_BRADI</name>
<evidence type="ECO:0000256" key="1">
    <source>
        <dbReference type="SAM" id="MobiDB-lite"/>
    </source>
</evidence>
<dbReference type="PRINTS" id="PR00109">
    <property type="entry name" value="TYRKINASE"/>
</dbReference>
<dbReference type="InterPro" id="IPR011009">
    <property type="entry name" value="Kinase-like_dom_sf"/>
</dbReference>
<protein>
    <recommendedName>
        <fullName evidence="2">Protein kinase domain-containing protein</fullName>
    </recommendedName>
</protein>
<dbReference type="InterPro" id="IPR000270">
    <property type="entry name" value="PB1_dom"/>
</dbReference>
<dbReference type="Gene3D" id="3.10.20.90">
    <property type="entry name" value="Phosphatidylinositol 3-kinase Catalytic Subunit, Chain A, domain 1"/>
    <property type="match status" value="1"/>
</dbReference>
<dbReference type="eggNOG" id="KOG0192">
    <property type="taxonomic scope" value="Eukaryota"/>
</dbReference>
<feature type="compositionally biased region" description="Polar residues" evidence="1">
    <location>
        <begin position="291"/>
        <end position="343"/>
    </location>
</feature>
<dbReference type="RefSeq" id="XP_024313428.1">
    <property type="nucleotide sequence ID" value="XM_024457660.1"/>
</dbReference>
<dbReference type="PANTHER" id="PTHR23257:SF855">
    <property type="entry name" value="PROTEIN KINASE DOMAIN-CONTAINING PROTEIN"/>
    <property type="match status" value="1"/>
</dbReference>
<feature type="region of interest" description="Disordered" evidence="1">
    <location>
        <begin position="281"/>
        <end position="403"/>
    </location>
</feature>
<dbReference type="GO" id="GO:0005737">
    <property type="term" value="C:cytoplasm"/>
    <property type="evidence" value="ECO:0000318"/>
    <property type="project" value="GO_Central"/>
</dbReference>
<feature type="compositionally biased region" description="Polar residues" evidence="1">
    <location>
        <begin position="362"/>
        <end position="374"/>
    </location>
</feature>
<evidence type="ECO:0000259" key="2">
    <source>
        <dbReference type="PROSITE" id="PS50011"/>
    </source>
</evidence>
<dbReference type="SMART" id="SM00220">
    <property type="entry name" value="S_TKc"/>
    <property type="match status" value="1"/>
</dbReference>
<keyword evidence="5" id="KW-1185">Reference proteome</keyword>
<evidence type="ECO:0000313" key="5">
    <source>
        <dbReference type="Proteomes" id="UP000008810"/>
    </source>
</evidence>
<dbReference type="ExpressionAtlas" id="I1H4R2">
    <property type="expression patterns" value="baseline"/>
</dbReference>
<dbReference type="InterPro" id="IPR050167">
    <property type="entry name" value="Ser_Thr_protein_kinase"/>
</dbReference>
<dbReference type="PROSITE" id="PS00108">
    <property type="entry name" value="PROTEIN_KINASE_ST"/>
    <property type="match status" value="1"/>
</dbReference>
<dbReference type="HOGENOM" id="CLU_003108_1_0_1"/>
<dbReference type="GO" id="GO:0004672">
    <property type="term" value="F:protein kinase activity"/>
    <property type="evidence" value="ECO:0000318"/>
    <property type="project" value="GO_Central"/>
</dbReference>
<feature type="compositionally biased region" description="Basic and acidic residues" evidence="1">
    <location>
        <begin position="375"/>
        <end position="403"/>
    </location>
</feature>
<dbReference type="STRING" id="15368.I1H4R2"/>
<dbReference type="Gene3D" id="1.10.510.10">
    <property type="entry name" value="Transferase(Phosphotransferase) domain 1"/>
    <property type="match status" value="1"/>
</dbReference>